<dbReference type="GO" id="GO:0046872">
    <property type="term" value="F:metal ion binding"/>
    <property type="evidence" value="ECO:0007669"/>
    <property type="project" value="UniProtKB-KW"/>
</dbReference>
<dbReference type="SMART" id="SM00944">
    <property type="entry name" value="Pro-kuma_activ"/>
    <property type="match status" value="1"/>
</dbReference>
<dbReference type="Proteomes" id="UP000011083">
    <property type="component" value="Unassembled WGS sequence"/>
</dbReference>
<evidence type="ECO:0000259" key="10">
    <source>
        <dbReference type="PROSITE" id="PS51695"/>
    </source>
</evidence>
<dbReference type="PANTHER" id="PTHR14218">
    <property type="entry name" value="PROTEASE S8 TRIPEPTIDYL PEPTIDASE I CLN2"/>
    <property type="match status" value="1"/>
</dbReference>
<feature type="active site" description="Charge relay system" evidence="8">
    <location>
        <position position="390"/>
    </location>
</feature>
<dbReference type="OMA" id="KRQCLEY"/>
<gene>
    <name evidence="11" type="ORF">ACA1_154200</name>
</gene>
<keyword evidence="12" id="KW-1185">Reference proteome</keyword>
<dbReference type="SUPFAM" id="SSF54897">
    <property type="entry name" value="Protease propeptides/inhibitors"/>
    <property type="match status" value="1"/>
</dbReference>
<dbReference type="GeneID" id="14919404"/>
<dbReference type="GO" id="GO:0008240">
    <property type="term" value="F:tripeptidyl-peptidase activity"/>
    <property type="evidence" value="ECO:0007669"/>
    <property type="project" value="TreeGrafter"/>
</dbReference>
<keyword evidence="2 8" id="KW-0645">Protease</keyword>
<dbReference type="InterPro" id="IPR050819">
    <property type="entry name" value="Tripeptidyl-peptidase_I"/>
</dbReference>
<keyword evidence="4 8" id="KW-0378">Hydrolase</keyword>
<keyword evidence="6" id="KW-0106">Calcium</keyword>
<sequence length="719" mass="77269">MQLRQGVVVLAVVVAVLVSLSAAAVHKPVYGRYAGWVPSASAAARAEDLHRVRFYLTPSNVDRLDSLFWAVSDPESPQYAKYLTTDEITEIVSPSAAALKTVMSWIHEQGATNVELSRNRDAITMTMPVHKVEAAFGVSLGRFVSPDGERHLLRSTKAYTLPAHIAAHVDFVTGLTDFPPMSKRALAKAAASREVPTASGPGVPTGLVVRARGGEDLAMEFIPVCYNGQFTKNAQQLCADNGNVIDSFQVSVSSISSAVGRSRTDRGVYPEECKFNGNYTTCTTTVKAWYYDAVNVSIAAVFHNGIISDRGYNAYPVLATPPIVPQSVWKQYNIPPNTLVKTNVTQCVVEFEQQYYAPSDLTLYFQQTGLPTDTPVTVIGPNDPTKPGGEATLDIEWIMGVAPGAATVFWSIDLPSPGGADPILEWALQMANTDNPPQVNSISYGVAEALVDKFLGQGYLARADHEFKKLALRGISVLIASADNGAGDLAEIPSCTVLDADWPSQSPYVTAIGSTIITPVSEPICYQRSPIDCLNNPLGEIVVSVDQGLFWTTGGGFSNISSRAPYQAQVVQNYLKHTSIPFPAPGVWNPNGRGYPDVAAVGHNLMCALSGEFVPIDGTSASTPIFAGVVTLLNDARAAAGLPPLGFLNPILYQASRDRPQTFYDPVWGNNRCGALTDTPVCCPEGYHATDGWDASTGLGTPNFLELRQYVLQYPKTKL</sequence>
<proteinExistence type="predicted"/>
<dbReference type="InterPro" id="IPR030400">
    <property type="entry name" value="Sedolisin_dom"/>
</dbReference>
<comment type="cofactor">
    <cofactor evidence="1">
        <name>Ca(2+)</name>
        <dbReference type="ChEBI" id="CHEBI:29108"/>
    </cofactor>
</comment>
<dbReference type="PANTHER" id="PTHR14218:SF7">
    <property type="entry name" value="DIPEPTIDYL AMINOPEPTIDASE"/>
    <property type="match status" value="1"/>
</dbReference>
<feature type="chain" id="PRO_5003990582" evidence="9">
    <location>
        <begin position="24"/>
        <end position="719"/>
    </location>
</feature>
<dbReference type="GO" id="GO:0004252">
    <property type="term" value="F:serine-type endopeptidase activity"/>
    <property type="evidence" value="ECO:0007669"/>
    <property type="project" value="UniProtKB-UniRule"/>
</dbReference>
<dbReference type="PROSITE" id="PS51695">
    <property type="entry name" value="SEDOLISIN"/>
    <property type="match status" value="1"/>
</dbReference>
<evidence type="ECO:0000256" key="5">
    <source>
        <dbReference type="ARBA" id="ARBA00022825"/>
    </source>
</evidence>
<keyword evidence="9" id="KW-0732">Signal</keyword>
<keyword evidence="3" id="KW-0479">Metal-binding</keyword>
<dbReference type="GO" id="GO:0006508">
    <property type="term" value="P:proteolysis"/>
    <property type="evidence" value="ECO:0007669"/>
    <property type="project" value="UniProtKB-KW"/>
</dbReference>
<evidence type="ECO:0000256" key="8">
    <source>
        <dbReference type="PROSITE-ProRule" id="PRU01032"/>
    </source>
</evidence>
<dbReference type="AlphaFoldDB" id="L8GZY7"/>
<dbReference type="Pfam" id="PF09286">
    <property type="entry name" value="Pro-kuma_activ"/>
    <property type="match status" value="1"/>
</dbReference>
<evidence type="ECO:0000256" key="2">
    <source>
        <dbReference type="ARBA" id="ARBA00022670"/>
    </source>
</evidence>
<feature type="signal peptide" evidence="9">
    <location>
        <begin position="1"/>
        <end position="23"/>
    </location>
</feature>
<dbReference type="CDD" id="cd11377">
    <property type="entry name" value="Pro-peptidase_S53"/>
    <property type="match status" value="1"/>
</dbReference>
<evidence type="ECO:0000256" key="7">
    <source>
        <dbReference type="ARBA" id="ARBA00023145"/>
    </source>
</evidence>
<evidence type="ECO:0000256" key="1">
    <source>
        <dbReference type="ARBA" id="ARBA00001913"/>
    </source>
</evidence>
<evidence type="ECO:0000256" key="3">
    <source>
        <dbReference type="ARBA" id="ARBA00022723"/>
    </source>
</evidence>
<feature type="active site" description="Charge relay system" evidence="8">
    <location>
        <position position="620"/>
    </location>
</feature>
<comment type="caution">
    <text evidence="8">Lacks conserved residue(s) required for the propagation of feature annotation.</text>
</comment>
<dbReference type="Pfam" id="PF00082">
    <property type="entry name" value="Peptidase_S8"/>
    <property type="match status" value="1"/>
</dbReference>
<keyword evidence="7" id="KW-0865">Zymogen</keyword>
<name>L8GZY7_ACACF</name>
<evidence type="ECO:0000313" key="12">
    <source>
        <dbReference type="Proteomes" id="UP000011083"/>
    </source>
</evidence>
<evidence type="ECO:0000313" key="11">
    <source>
        <dbReference type="EMBL" id="ELR18537.1"/>
    </source>
</evidence>
<dbReference type="InterPro" id="IPR036852">
    <property type="entry name" value="Peptidase_S8/S53_dom_sf"/>
</dbReference>
<dbReference type="InterPro" id="IPR023828">
    <property type="entry name" value="Peptidase_S8_Ser-AS"/>
</dbReference>
<feature type="active site" description="Charge relay system" evidence="8">
    <location>
        <position position="394"/>
    </location>
</feature>
<evidence type="ECO:0000256" key="6">
    <source>
        <dbReference type="ARBA" id="ARBA00022837"/>
    </source>
</evidence>
<dbReference type="VEuPathDB" id="AmoebaDB:ACA1_154200"/>
<dbReference type="Gene3D" id="3.40.50.200">
    <property type="entry name" value="Peptidase S8/S53 domain"/>
    <property type="match status" value="1"/>
</dbReference>
<dbReference type="RefSeq" id="XP_004340576.1">
    <property type="nucleotide sequence ID" value="XM_004340528.1"/>
</dbReference>
<organism evidence="11 12">
    <name type="scientific">Acanthamoeba castellanii (strain ATCC 30010 / Neff)</name>
    <dbReference type="NCBI Taxonomy" id="1257118"/>
    <lineage>
        <taxon>Eukaryota</taxon>
        <taxon>Amoebozoa</taxon>
        <taxon>Discosea</taxon>
        <taxon>Longamoebia</taxon>
        <taxon>Centramoebida</taxon>
        <taxon>Acanthamoebidae</taxon>
        <taxon>Acanthamoeba</taxon>
    </lineage>
</organism>
<dbReference type="KEGG" id="acan:ACA1_154200"/>
<accession>L8GZY7</accession>
<evidence type="ECO:0000256" key="9">
    <source>
        <dbReference type="SAM" id="SignalP"/>
    </source>
</evidence>
<dbReference type="InterPro" id="IPR000209">
    <property type="entry name" value="Peptidase_S8/S53_dom"/>
</dbReference>
<dbReference type="CDD" id="cd04056">
    <property type="entry name" value="Peptidases_S53"/>
    <property type="match status" value="1"/>
</dbReference>
<protein>
    <submittedName>
        <fullName evidence="11">Prokumamolisin, activation domain containing protein</fullName>
    </submittedName>
</protein>
<evidence type="ECO:0000256" key="4">
    <source>
        <dbReference type="ARBA" id="ARBA00022801"/>
    </source>
</evidence>
<dbReference type="MEROPS" id="S53.A02"/>
<dbReference type="OrthoDB" id="2919105at2759"/>
<dbReference type="InterPro" id="IPR015366">
    <property type="entry name" value="S53_propep"/>
</dbReference>
<dbReference type="SUPFAM" id="SSF52743">
    <property type="entry name" value="Subtilisin-like"/>
    <property type="match status" value="1"/>
</dbReference>
<reference evidence="11 12" key="1">
    <citation type="journal article" date="2013" name="Genome Biol.">
        <title>Genome of Acanthamoeba castellanii highlights extensive lateral gene transfer and early evolution of tyrosine kinase signaling.</title>
        <authorList>
            <person name="Clarke M."/>
            <person name="Lohan A.J."/>
            <person name="Liu B."/>
            <person name="Lagkouvardos I."/>
            <person name="Roy S."/>
            <person name="Zafar N."/>
            <person name="Bertelli C."/>
            <person name="Schilde C."/>
            <person name="Kianianmomeni A."/>
            <person name="Burglin T.R."/>
            <person name="Frech C."/>
            <person name="Turcotte B."/>
            <person name="Kopec K.O."/>
            <person name="Synnott J.M."/>
            <person name="Choo C."/>
            <person name="Paponov I."/>
            <person name="Finkler A."/>
            <person name="Soon Heng Tan C."/>
            <person name="Hutchins A.P."/>
            <person name="Weinmeier T."/>
            <person name="Rattei T."/>
            <person name="Chu J.S."/>
            <person name="Gimenez G."/>
            <person name="Irimia M."/>
            <person name="Rigden D.J."/>
            <person name="Fitzpatrick D.A."/>
            <person name="Lorenzo-Morales J."/>
            <person name="Bateman A."/>
            <person name="Chiu C.H."/>
            <person name="Tang P."/>
            <person name="Hegemann P."/>
            <person name="Fromm H."/>
            <person name="Raoult D."/>
            <person name="Greub G."/>
            <person name="Miranda-Saavedra D."/>
            <person name="Chen N."/>
            <person name="Nash P."/>
            <person name="Ginger M.L."/>
            <person name="Horn M."/>
            <person name="Schaap P."/>
            <person name="Caler L."/>
            <person name="Loftus B."/>
        </authorList>
    </citation>
    <scope>NUCLEOTIDE SEQUENCE [LARGE SCALE GENOMIC DNA]</scope>
    <source>
        <strain evidence="11 12">Neff</strain>
    </source>
</reference>
<feature type="domain" description="Peptidase S53" evidence="10">
    <location>
        <begin position="322"/>
        <end position="714"/>
    </location>
</feature>
<keyword evidence="5 8" id="KW-0720">Serine protease</keyword>
<dbReference type="EMBL" id="KB007951">
    <property type="protein sequence ID" value="ELR18537.1"/>
    <property type="molecule type" value="Genomic_DNA"/>
</dbReference>
<dbReference type="PROSITE" id="PS00138">
    <property type="entry name" value="SUBTILASE_SER"/>
    <property type="match status" value="1"/>
</dbReference>
<dbReference type="STRING" id="1257118.L8GZY7"/>